<dbReference type="EMBL" id="AWOR01000046">
    <property type="protein sequence ID" value="KGH29611.1"/>
    <property type="molecule type" value="Genomic_DNA"/>
</dbReference>
<comment type="caution">
    <text evidence="1">The sequence shown here is derived from an EMBL/GenBank/DDBJ whole genome shotgun (WGS) entry which is preliminary data.</text>
</comment>
<accession>A0A096FH07</accession>
<evidence type="ECO:0000313" key="2">
    <source>
        <dbReference type="Proteomes" id="UP000029553"/>
    </source>
</evidence>
<proteinExistence type="predicted"/>
<dbReference type="AlphaFoldDB" id="A0A096FH07"/>
<gene>
    <name evidence="1" type="ORF">P353_13190</name>
</gene>
<sequence length="89" mass="10140">MTKTPGIDTQDGLLLKTLQAQFPQFHSSQGRELRFYRFSVPGLYESHRFLSSQEDLQGAAIGCQPILKLDARRRVSPIASKDESLAFWR</sequence>
<dbReference type="Proteomes" id="UP000029553">
    <property type="component" value="Unassembled WGS sequence"/>
</dbReference>
<reference evidence="1 2" key="1">
    <citation type="submission" date="2013-09" db="EMBL/GenBank/DDBJ databases">
        <title>High correlation between genotypes and phenotypes of environmental bacteria Comamonas testosteroni strains.</title>
        <authorList>
            <person name="Liu L."/>
            <person name="Zhu W."/>
            <person name="Xia X."/>
            <person name="Xu B."/>
            <person name="Luo M."/>
            <person name="Wang G."/>
        </authorList>
    </citation>
    <scope>NUCLEOTIDE SEQUENCE [LARGE SCALE GENOMIC DNA]</scope>
    <source>
        <strain evidence="1 2">JL40</strain>
    </source>
</reference>
<name>A0A096FH07_COMTE</name>
<organism evidence="1 2">
    <name type="scientific">Comamonas testosteroni</name>
    <name type="common">Pseudomonas testosteroni</name>
    <dbReference type="NCBI Taxonomy" id="285"/>
    <lineage>
        <taxon>Bacteria</taxon>
        <taxon>Pseudomonadati</taxon>
        <taxon>Pseudomonadota</taxon>
        <taxon>Betaproteobacteria</taxon>
        <taxon>Burkholderiales</taxon>
        <taxon>Comamonadaceae</taxon>
        <taxon>Comamonas</taxon>
    </lineage>
</organism>
<protein>
    <submittedName>
        <fullName evidence="1">Uncharacterized protein</fullName>
    </submittedName>
</protein>
<evidence type="ECO:0000313" key="1">
    <source>
        <dbReference type="EMBL" id="KGH29611.1"/>
    </source>
</evidence>